<comment type="caution">
    <text evidence="4">The sequence shown here is derived from an EMBL/GenBank/DDBJ whole genome shotgun (WGS) entry which is preliminary data.</text>
</comment>
<evidence type="ECO:0000313" key="5">
    <source>
        <dbReference type="Proteomes" id="UP001454036"/>
    </source>
</evidence>
<proteinExistence type="inferred from homology"/>
<dbReference type="PANTHER" id="PTHR47941">
    <property type="entry name" value="PENTATRICOPEPTIDE REPEAT-CONTAINING PROTEIN 3, MITOCHONDRIAL"/>
    <property type="match status" value="1"/>
</dbReference>
<dbReference type="AlphaFoldDB" id="A0AAV3RWL1"/>
<comment type="similarity">
    <text evidence="1">Belongs to the PPR family. P subfamily.</text>
</comment>
<evidence type="ECO:0000256" key="2">
    <source>
        <dbReference type="ARBA" id="ARBA00022737"/>
    </source>
</evidence>
<evidence type="ECO:0008006" key="6">
    <source>
        <dbReference type="Google" id="ProtNLM"/>
    </source>
</evidence>
<accession>A0AAV3RWL1</accession>
<sequence>MLLVIRRSACDLYLKGFHKVNVHSTRLNQTHSLIEFEVEKITRIINNHPFPVRPLRPTLISEIPPSVISTTFVENVLGKLFASHSNGLKAYEFFKFSLSQSQFIPSSDAFEKTLHILVRMRYFSKAWELFGKIKKTHPSLLTTKSMSILLSKIAKFQSFEDTLEAFEKMEKKVFHSRKFSTEEFNVLLRAFCTQRQMKEARSVFNKMHPRFTPNVKTMNILLLGFKESGDVTSVELFYHEMIRRGFKANNVTYNIRIDAYCKRGCLGDALRLFEEMERVGCFPNLETVTTLIHGAGVARNIAKAKQLFREILTRGLKPDVGAYNAFMSSLIRCGDVKLAWSIMDEMVKKNIGPDNVTYHTMFSGLRKLRGTDGVLELFKQMIERKFVPDTRTIVMLIKFTVSLGTIV</sequence>
<dbReference type="Pfam" id="PF01535">
    <property type="entry name" value="PPR"/>
    <property type="match status" value="2"/>
</dbReference>
<evidence type="ECO:0000256" key="1">
    <source>
        <dbReference type="ARBA" id="ARBA00007626"/>
    </source>
</evidence>
<organism evidence="4 5">
    <name type="scientific">Lithospermum erythrorhizon</name>
    <name type="common">Purple gromwell</name>
    <name type="synonym">Lithospermum officinale var. erythrorhizon</name>
    <dbReference type="NCBI Taxonomy" id="34254"/>
    <lineage>
        <taxon>Eukaryota</taxon>
        <taxon>Viridiplantae</taxon>
        <taxon>Streptophyta</taxon>
        <taxon>Embryophyta</taxon>
        <taxon>Tracheophyta</taxon>
        <taxon>Spermatophyta</taxon>
        <taxon>Magnoliopsida</taxon>
        <taxon>eudicotyledons</taxon>
        <taxon>Gunneridae</taxon>
        <taxon>Pentapetalae</taxon>
        <taxon>asterids</taxon>
        <taxon>lamiids</taxon>
        <taxon>Boraginales</taxon>
        <taxon>Boraginaceae</taxon>
        <taxon>Boraginoideae</taxon>
        <taxon>Lithospermeae</taxon>
        <taxon>Lithospermum</taxon>
    </lineage>
</organism>
<reference evidence="4 5" key="1">
    <citation type="submission" date="2024-01" db="EMBL/GenBank/DDBJ databases">
        <title>The complete chloroplast genome sequence of Lithospermum erythrorhizon: insights into the phylogenetic relationship among Boraginaceae species and the maternal lineages of purple gromwells.</title>
        <authorList>
            <person name="Okada T."/>
            <person name="Watanabe K."/>
        </authorList>
    </citation>
    <scope>NUCLEOTIDE SEQUENCE [LARGE SCALE GENOMIC DNA]</scope>
</reference>
<feature type="repeat" description="PPR" evidence="3">
    <location>
        <begin position="214"/>
        <end position="248"/>
    </location>
</feature>
<feature type="repeat" description="PPR" evidence="3">
    <location>
        <begin position="180"/>
        <end position="210"/>
    </location>
</feature>
<feature type="repeat" description="PPR" evidence="3">
    <location>
        <begin position="249"/>
        <end position="283"/>
    </location>
</feature>
<evidence type="ECO:0000256" key="3">
    <source>
        <dbReference type="PROSITE-ProRule" id="PRU00708"/>
    </source>
</evidence>
<feature type="repeat" description="PPR" evidence="3">
    <location>
        <begin position="354"/>
        <end position="388"/>
    </location>
</feature>
<protein>
    <recommendedName>
        <fullName evidence="6">Pentatricopeptide repeat-containing protein</fullName>
    </recommendedName>
</protein>
<dbReference type="PROSITE" id="PS51375">
    <property type="entry name" value="PPR"/>
    <property type="match status" value="6"/>
</dbReference>
<dbReference type="NCBIfam" id="TIGR00756">
    <property type="entry name" value="PPR"/>
    <property type="match status" value="5"/>
</dbReference>
<dbReference type="InterPro" id="IPR011990">
    <property type="entry name" value="TPR-like_helical_dom_sf"/>
</dbReference>
<keyword evidence="2" id="KW-0677">Repeat</keyword>
<name>A0AAV3RWL1_LITER</name>
<dbReference type="EMBL" id="BAABME010012090">
    <property type="protein sequence ID" value="GAA0184697.1"/>
    <property type="molecule type" value="Genomic_DNA"/>
</dbReference>
<dbReference type="Gene3D" id="1.25.40.10">
    <property type="entry name" value="Tetratricopeptide repeat domain"/>
    <property type="match status" value="2"/>
</dbReference>
<gene>
    <name evidence="4" type="ORF">LIER_31985</name>
</gene>
<evidence type="ECO:0000313" key="4">
    <source>
        <dbReference type="EMBL" id="GAA0184697.1"/>
    </source>
</evidence>
<dbReference type="Pfam" id="PF13041">
    <property type="entry name" value="PPR_2"/>
    <property type="match status" value="2"/>
</dbReference>
<feature type="repeat" description="PPR" evidence="3">
    <location>
        <begin position="319"/>
        <end position="353"/>
    </location>
</feature>
<feature type="repeat" description="PPR" evidence="3">
    <location>
        <begin position="284"/>
        <end position="318"/>
    </location>
</feature>
<dbReference type="Proteomes" id="UP001454036">
    <property type="component" value="Unassembled WGS sequence"/>
</dbReference>
<dbReference type="InterPro" id="IPR002885">
    <property type="entry name" value="PPR_rpt"/>
</dbReference>
<keyword evidence="5" id="KW-1185">Reference proteome</keyword>